<keyword evidence="3" id="KW-0716">Sensory transduction</keyword>
<evidence type="ECO:0000256" key="7">
    <source>
        <dbReference type="ARBA" id="ARBA00023136"/>
    </source>
</evidence>
<dbReference type="EMBL" id="JAQQBR010000001">
    <property type="protein sequence ID" value="KAK0182189.1"/>
    <property type="molecule type" value="Genomic_DNA"/>
</dbReference>
<dbReference type="AlphaFoldDB" id="A0AA39G611"/>
<evidence type="ECO:0000256" key="5">
    <source>
        <dbReference type="ARBA" id="ARBA00022725"/>
    </source>
</evidence>
<dbReference type="PANTHER" id="PTHR21137:SF35">
    <property type="entry name" value="ODORANT RECEPTOR 19A-RELATED"/>
    <property type="match status" value="1"/>
</dbReference>
<feature type="transmembrane region" description="Helical" evidence="10">
    <location>
        <begin position="214"/>
        <end position="232"/>
    </location>
</feature>
<feature type="transmembrane region" description="Helical" evidence="10">
    <location>
        <begin position="413"/>
        <end position="431"/>
    </location>
</feature>
<keyword evidence="5" id="KW-0552">Olfaction</keyword>
<feature type="transmembrane region" description="Helical" evidence="10">
    <location>
        <begin position="33"/>
        <end position="52"/>
    </location>
</feature>
<dbReference type="Pfam" id="PF02949">
    <property type="entry name" value="7tm_6"/>
    <property type="match status" value="2"/>
</dbReference>
<dbReference type="InterPro" id="IPR004117">
    <property type="entry name" value="7tm6_olfct_rcpt"/>
</dbReference>
<dbReference type="GO" id="GO:0004984">
    <property type="term" value="F:olfactory receptor activity"/>
    <property type="evidence" value="ECO:0007669"/>
    <property type="project" value="InterPro"/>
</dbReference>
<dbReference type="PANTHER" id="PTHR21137">
    <property type="entry name" value="ODORANT RECEPTOR"/>
    <property type="match status" value="1"/>
</dbReference>
<feature type="transmembrane region" description="Helical" evidence="10">
    <location>
        <begin position="87"/>
        <end position="109"/>
    </location>
</feature>
<feature type="transmembrane region" description="Helical" evidence="10">
    <location>
        <begin position="324"/>
        <end position="341"/>
    </location>
</feature>
<comment type="subcellular location">
    <subcellularLocation>
        <location evidence="1">Cell membrane</location>
        <topology evidence="1">Multi-pass membrane protein</topology>
    </subcellularLocation>
</comment>
<keyword evidence="4 10" id="KW-0812">Transmembrane</keyword>
<evidence type="ECO:0000256" key="10">
    <source>
        <dbReference type="SAM" id="Phobius"/>
    </source>
</evidence>
<sequence length="675" mass="78347">MKHLLIRIEQDWRNIKFNEDLKIMHKFYERGRVLTLAYAIVTMFSILGLYLASPTVPKFLDVIYPLNQSRDRIYLYQTEYFVDPDEYYIPILIHAYMTVPVSLCVLVFVDNMFAMYIHHACGLFAALRLHIESIHITIDTNINMEAESKRYNEIHQKITMCVNMHKNVIEFFNELESSGSMSYLIILMINLSMITVTAIVTVMKIDQPSESTRFLAFTIGVIFHIFFSCFMGQKLIDESSVIFHAVYGFEWYSIPTNLQSLVIPIMIRSKNPCRLTAGKIITLSMDTFSLTTMNIFESRYFQINKRVFIFLGQWPFQNITQRNFLRIFVMLAMGSILMPKLIKFIEILNDIDGVIECIPMVGLHMVSFFKYLNWIFNSRKMKNLLLHMQKDWDSLKCDRDIAIMHKFSERARIISVAYASAMFSILGLYLASPAVPRILDMILPLNESRHRIYLYQTEYFVDRDEYYIPILLHAYMTVPISLSVIVFVDNMFAMYIHHACGLFSALSVHLGTLHTNNVKKSNDNDLESSAVIHQKIIMCVKMHRNVIDFSNELESSCTIVYLIVLTFNLMMITVTGVVTVMKLNQPSEAIKFLAFTLGEIFHLFFTSYQGQQLIEQSELVFTSVYMSEWYTSPTNMQSLLILIMVRSKNPCKLTAGTVYTISMDTFSVVCTEKKI</sequence>
<evidence type="ECO:0000256" key="3">
    <source>
        <dbReference type="ARBA" id="ARBA00022606"/>
    </source>
</evidence>
<protein>
    <recommendedName>
        <fullName evidence="13">Odorant receptor</fullName>
    </recommendedName>
</protein>
<evidence type="ECO:0000313" key="11">
    <source>
        <dbReference type="EMBL" id="KAK0182189.1"/>
    </source>
</evidence>
<evidence type="ECO:0008006" key="13">
    <source>
        <dbReference type="Google" id="ProtNLM"/>
    </source>
</evidence>
<keyword evidence="7 10" id="KW-0472">Membrane</keyword>
<feature type="transmembrane region" description="Helical" evidence="10">
    <location>
        <begin position="466"/>
        <end position="488"/>
    </location>
</feature>
<keyword evidence="2" id="KW-1003">Cell membrane</keyword>
<organism evidence="11 12">
    <name type="scientific">Microctonus hyperodae</name>
    <name type="common">Parasitoid wasp</name>
    <dbReference type="NCBI Taxonomy" id="165561"/>
    <lineage>
        <taxon>Eukaryota</taxon>
        <taxon>Metazoa</taxon>
        <taxon>Ecdysozoa</taxon>
        <taxon>Arthropoda</taxon>
        <taxon>Hexapoda</taxon>
        <taxon>Insecta</taxon>
        <taxon>Pterygota</taxon>
        <taxon>Neoptera</taxon>
        <taxon>Endopterygota</taxon>
        <taxon>Hymenoptera</taxon>
        <taxon>Apocrita</taxon>
        <taxon>Ichneumonoidea</taxon>
        <taxon>Braconidae</taxon>
        <taxon>Euphorinae</taxon>
        <taxon>Microctonus</taxon>
    </lineage>
</organism>
<evidence type="ECO:0000313" key="12">
    <source>
        <dbReference type="Proteomes" id="UP001168972"/>
    </source>
</evidence>
<feature type="transmembrane region" description="Helical" evidence="10">
    <location>
        <begin position="183"/>
        <end position="202"/>
    </location>
</feature>
<dbReference type="GO" id="GO:0005549">
    <property type="term" value="F:odorant binding"/>
    <property type="evidence" value="ECO:0007669"/>
    <property type="project" value="InterPro"/>
</dbReference>
<keyword evidence="8" id="KW-0675">Receptor</keyword>
<reference evidence="11" key="1">
    <citation type="journal article" date="2023" name="bioRxiv">
        <title>Scaffold-level genome assemblies of two parasitoid biocontrol wasps reveal the parthenogenesis mechanism and an associated novel virus.</title>
        <authorList>
            <person name="Inwood S."/>
            <person name="Skelly J."/>
            <person name="Guhlin J."/>
            <person name="Harrop T."/>
            <person name="Goldson S."/>
            <person name="Dearden P."/>
        </authorList>
    </citation>
    <scope>NUCLEOTIDE SEQUENCE</scope>
    <source>
        <strain evidence="11">Lincoln</strain>
        <tissue evidence="11">Whole body</tissue>
    </source>
</reference>
<dbReference type="GO" id="GO:0005886">
    <property type="term" value="C:plasma membrane"/>
    <property type="evidence" value="ECO:0007669"/>
    <property type="project" value="UniProtKB-SubCell"/>
</dbReference>
<proteinExistence type="predicted"/>
<accession>A0AA39G611</accession>
<dbReference type="Proteomes" id="UP001168972">
    <property type="component" value="Unassembled WGS sequence"/>
</dbReference>
<keyword evidence="12" id="KW-1185">Reference proteome</keyword>
<name>A0AA39G611_MICHY</name>
<evidence type="ECO:0000256" key="6">
    <source>
        <dbReference type="ARBA" id="ARBA00022989"/>
    </source>
</evidence>
<keyword evidence="9" id="KW-0807">Transducer</keyword>
<evidence type="ECO:0000256" key="9">
    <source>
        <dbReference type="ARBA" id="ARBA00023224"/>
    </source>
</evidence>
<reference evidence="11" key="2">
    <citation type="submission" date="2023-03" db="EMBL/GenBank/DDBJ databases">
        <authorList>
            <person name="Inwood S.N."/>
            <person name="Skelly J.G."/>
            <person name="Guhlin J."/>
            <person name="Harrop T.W.R."/>
            <person name="Goldson S.G."/>
            <person name="Dearden P.K."/>
        </authorList>
    </citation>
    <scope>NUCLEOTIDE SEQUENCE</scope>
    <source>
        <strain evidence="11">Lincoln</strain>
        <tissue evidence="11">Whole body</tissue>
    </source>
</reference>
<evidence type="ECO:0000256" key="2">
    <source>
        <dbReference type="ARBA" id="ARBA00022475"/>
    </source>
</evidence>
<dbReference type="GO" id="GO:0007165">
    <property type="term" value="P:signal transduction"/>
    <property type="evidence" value="ECO:0007669"/>
    <property type="project" value="UniProtKB-KW"/>
</dbReference>
<feature type="transmembrane region" description="Helical" evidence="10">
    <location>
        <begin position="559"/>
        <end position="580"/>
    </location>
</feature>
<evidence type="ECO:0000256" key="8">
    <source>
        <dbReference type="ARBA" id="ARBA00023170"/>
    </source>
</evidence>
<comment type="caution">
    <text evidence="11">The sequence shown here is derived from an EMBL/GenBank/DDBJ whole genome shotgun (WGS) entry which is preliminary data.</text>
</comment>
<evidence type="ECO:0000256" key="1">
    <source>
        <dbReference type="ARBA" id="ARBA00004651"/>
    </source>
</evidence>
<evidence type="ECO:0000256" key="4">
    <source>
        <dbReference type="ARBA" id="ARBA00022692"/>
    </source>
</evidence>
<keyword evidence="6 10" id="KW-1133">Transmembrane helix</keyword>
<gene>
    <name evidence="11" type="ORF">PV327_000351</name>
</gene>
<feature type="transmembrane region" description="Helical" evidence="10">
    <location>
        <begin position="353"/>
        <end position="372"/>
    </location>
</feature>